<proteinExistence type="predicted"/>
<protein>
    <submittedName>
        <fullName evidence="1">Uncharacterized protein</fullName>
    </submittedName>
</protein>
<name>A0A2P6VNL1_9CHLO</name>
<evidence type="ECO:0000313" key="1">
    <source>
        <dbReference type="EMBL" id="PSC75674.1"/>
    </source>
</evidence>
<dbReference type="EMBL" id="LHPF02000002">
    <property type="protein sequence ID" value="PSC75673.1"/>
    <property type="molecule type" value="Genomic_DNA"/>
</dbReference>
<sequence>MASAQQAAISRGAGQQGSPPDDVLGAVSALNRLLYLPPSGQEVAWFKQASTALLGRAAELQAEGSAYGLPIVNSALANFQRLNNRQQAADLLADVMAELARSGTDVQPLLQQLPASLQSRILLDAAMYGAAFGMLAAGDSAGLHVAVQLMTPAGCAHTLGRLIKDCEWAHAAQFVQAAAEAGVPVPPAELEAAAGELFEADQHAEVISLAELASDSVRLWQLAVLSSAQLGRPEAAVQLAATGAPPSVSEAERLQLLVQLALQAAAGGQAGLSAPQVELLTVACAAAGFEGEHGSGLADTAVQLWSSMSAAGQQPSLPACRAALAGVVHLARAGQAGLHASSLLRMLQGLLAEQPQLAAELGDGEWDAVLAAALGSSSSSTTTAPLVAQLLVEHGPLLAAVSRQQRWSKMLQLAAAAEGAAAGPARAEVVAQWTAAAAAGQAPAPTLSFGMRMALMGAHHTPEAELQAPVDPVLAALSTAGRTAELLQALPLLQSASGGAYRPTARHMSDVLLSARASPLWAAGTGQPPGEAPMAQQQQRPIKRQAEEQAAWQTMCAALLRACEEQLGAPEGGARGDATARSAGVGWAAQLSPDAQQVLLRVLRWVDRGDDLAQFCLLADLKRAPQEEAASAINAALAHAFTHSHQQRWLELAAAALELPQFAAAHAAAHEAAAAATVAGGNFGAGWEALCSQHSRWGMQPRASTLTVALRCLAGQLAEAAEAGGAAAAEKVLHRAELSGLALAAAPQQPGGGQPPVAPLPPLGPAVLEALLAVYAAAADAGVHHSAEVAALAAAAAQQGQVLTPGSSLALLTCWEAAEGGAGSGGGASAQPAARALRPLLEQLFGEEAVAEVETAAYADAEARLPSPACTVEEALAAVATAAGAATAAWELQGLQQVEPAGEEEQQPRAASNRLSADVLAALRRGKLSAGVLAACRSLDQSSLLEELSALEKRGRLTELEKAVGLGGGRQHKGHAHLRQIVTALQLAPLQ</sequence>
<reference evidence="1 2" key="1">
    <citation type="journal article" date="2018" name="Plant J.">
        <title>Genome sequences of Chlorella sorokiniana UTEX 1602 and Micractinium conductrix SAG 241.80: implications to maltose excretion by a green alga.</title>
        <authorList>
            <person name="Arriola M.B."/>
            <person name="Velmurugan N."/>
            <person name="Zhang Y."/>
            <person name="Plunkett M.H."/>
            <person name="Hondzo H."/>
            <person name="Barney B.M."/>
        </authorList>
    </citation>
    <scope>NUCLEOTIDE SEQUENCE [LARGE SCALE GENOMIC DNA]</scope>
    <source>
        <strain evidence="1 2">SAG 241.80</strain>
    </source>
</reference>
<keyword evidence="2" id="KW-1185">Reference proteome</keyword>
<dbReference type="Proteomes" id="UP000239649">
    <property type="component" value="Unassembled WGS sequence"/>
</dbReference>
<comment type="caution">
    <text evidence="1">The sequence shown here is derived from an EMBL/GenBank/DDBJ whole genome shotgun (WGS) entry which is preliminary data.</text>
</comment>
<reference evidence="1" key="2">
    <citation type="submission" date="2018-02" db="EMBL/GenBank/DDBJ databases">
        <authorList>
            <person name="Cohen D.B."/>
            <person name="Kent A.D."/>
        </authorList>
    </citation>
    <scope>NUCLEOTIDE SEQUENCE</scope>
    <source>
        <strain evidence="1">SAG 241.80</strain>
    </source>
</reference>
<evidence type="ECO:0000313" key="2">
    <source>
        <dbReference type="Proteomes" id="UP000239649"/>
    </source>
</evidence>
<organism evidence="1 2">
    <name type="scientific">Micractinium conductrix</name>
    <dbReference type="NCBI Taxonomy" id="554055"/>
    <lineage>
        <taxon>Eukaryota</taxon>
        <taxon>Viridiplantae</taxon>
        <taxon>Chlorophyta</taxon>
        <taxon>core chlorophytes</taxon>
        <taxon>Trebouxiophyceae</taxon>
        <taxon>Chlorellales</taxon>
        <taxon>Chlorellaceae</taxon>
        <taxon>Chlorella clade</taxon>
        <taxon>Micractinium</taxon>
    </lineage>
</organism>
<dbReference type="AlphaFoldDB" id="A0A2P6VNL1"/>
<dbReference type="EMBL" id="LHPF02000002">
    <property type="protein sequence ID" value="PSC75674.1"/>
    <property type="molecule type" value="Genomic_DNA"/>
</dbReference>
<gene>
    <name evidence="1" type="ORF">C2E20_1223</name>
</gene>
<accession>A0A2P6VNL1</accession>